<protein>
    <submittedName>
        <fullName evidence="1">Uncharacterized protein</fullName>
    </submittedName>
</protein>
<name>A0A8H9LTQ8_KITAU</name>
<dbReference type="OrthoDB" id="4314047at2"/>
<reference evidence="1 2" key="1">
    <citation type="journal article" date="2014" name="Int. J. Syst. Evol. Microbiol.">
        <title>Complete genome sequence of Corynebacterium casei LMG S-19264T (=DSM 44701T), isolated from a smear-ripened cheese.</title>
        <authorList>
            <consortium name="US DOE Joint Genome Institute (JGI-PGF)"/>
            <person name="Walter F."/>
            <person name="Albersmeier A."/>
            <person name="Kalinowski J."/>
            <person name="Ruckert C."/>
        </authorList>
    </citation>
    <scope>NUCLEOTIDE SEQUENCE [LARGE SCALE GENOMIC DNA]</scope>
    <source>
        <strain evidence="1 2">JCM 4434</strain>
    </source>
</reference>
<dbReference type="GeneID" id="97488029"/>
<gene>
    <name evidence="1" type="ORF">GCM10010502_50180</name>
</gene>
<organism evidence="1 2">
    <name type="scientific">Kitasatospora aureofaciens</name>
    <name type="common">Streptomyces aureofaciens</name>
    <dbReference type="NCBI Taxonomy" id="1894"/>
    <lineage>
        <taxon>Bacteria</taxon>
        <taxon>Bacillati</taxon>
        <taxon>Actinomycetota</taxon>
        <taxon>Actinomycetes</taxon>
        <taxon>Kitasatosporales</taxon>
        <taxon>Streptomycetaceae</taxon>
        <taxon>Kitasatospora</taxon>
    </lineage>
</organism>
<sequence length="103" mass="11082">MRLVDASVEAAPHPFPVVVEVKGLTGPAQFSKLSDALSALLASLRALPLTVEQLDYFDELFGPDSAQRIGHRLATYGEVRSLAFLGLTPHLVKLYPADPGSPR</sequence>
<dbReference type="RefSeq" id="WP_078958628.1">
    <property type="nucleotide sequence ID" value="NZ_BMUB01000013.1"/>
</dbReference>
<dbReference type="KEGG" id="kau:B6264_14235"/>
<evidence type="ECO:0000313" key="1">
    <source>
        <dbReference type="EMBL" id="GGU90952.1"/>
    </source>
</evidence>
<proteinExistence type="predicted"/>
<dbReference type="AlphaFoldDB" id="A0A8H9LTQ8"/>
<dbReference type="Proteomes" id="UP000610124">
    <property type="component" value="Unassembled WGS sequence"/>
</dbReference>
<dbReference type="EMBL" id="BMUB01000013">
    <property type="protein sequence ID" value="GGU90952.1"/>
    <property type="molecule type" value="Genomic_DNA"/>
</dbReference>
<accession>A0A8H9LTQ8</accession>
<comment type="caution">
    <text evidence="1">The sequence shown here is derived from an EMBL/GenBank/DDBJ whole genome shotgun (WGS) entry which is preliminary data.</text>
</comment>
<evidence type="ECO:0000313" key="2">
    <source>
        <dbReference type="Proteomes" id="UP000610124"/>
    </source>
</evidence>